<dbReference type="AlphaFoldDB" id="A0ABD4XWK3"/>
<dbReference type="RefSeq" id="WP_279649014.1">
    <property type="nucleotide sequence ID" value="NZ_JAOCDG010000003.1"/>
</dbReference>
<dbReference type="EMBL" id="JAOCDG010000003">
    <property type="protein sequence ID" value="MDH0687057.1"/>
    <property type="molecule type" value="Genomic_DNA"/>
</dbReference>
<name>A0ABD4XWK3_STUST</name>
<evidence type="ECO:0000256" key="1">
    <source>
        <dbReference type="SAM" id="MobiDB-lite"/>
    </source>
</evidence>
<protein>
    <submittedName>
        <fullName evidence="2">Uncharacterized protein</fullName>
    </submittedName>
</protein>
<gene>
    <name evidence="2" type="ORF">N5D09_03010</name>
</gene>
<evidence type="ECO:0000313" key="3">
    <source>
        <dbReference type="Proteomes" id="UP001161139"/>
    </source>
</evidence>
<feature type="region of interest" description="Disordered" evidence="1">
    <location>
        <begin position="340"/>
        <end position="365"/>
    </location>
</feature>
<comment type="caution">
    <text evidence="2">The sequence shown here is derived from an EMBL/GenBank/DDBJ whole genome shotgun (WGS) entry which is preliminary data.</text>
</comment>
<dbReference type="Proteomes" id="UP001161139">
    <property type="component" value="Unassembled WGS sequence"/>
</dbReference>
<evidence type="ECO:0000313" key="2">
    <source>
        <dbReference type="EMBL" id="MDH0687057.1"/>
    </source>
</evidence>
<organism evidence="2 3">
    <name type="scientific">Stutzerimonas stutzeri</name>
    <name type="common">Pseudomonas stutzeri</name>
    <dbReference type="NCBI Taxonomy" id="316"/>
    <lineage>
        <taxon>Bacteria</taxon>
        <taxon>Pseudomonadati</taxon>
        <taxon>Pseudomonadota</taxon>
        <taxon>Gammaproteobacteria</taxon>
        <taxon>Pseudomonadales</taxon>
        <taxon>Pseudomonadaceae</taxon>
        <taxon>Stutzerimonas</taxon>
    </lineage>
</organism>
<sequence>MGITKSLMNTGSRAIFNRMSGLFKDSPRLQGLVAKGADLISPDGPDKSTTSNALVDLFKRKGLTLLQDQLSNGSKAGFVQSLLSNDNAKSGFLMKAAFVVAPALAVAITVLGKLTSALKDASARTHNQTPLGDLIKAGETATPAAATLRSPADEKVLDLEWEIQLAKDVGRGLQANLDKAKSTPGVHPGLIADFESQIADNTRKLQQKQTELQALQNPSEPARAGTDLMSLLQISSVPITQTHSNVDAAFEDWTRSEKASRAEFGHTERQLRETQNIVYMLQTDLRNDPGNAEIERRLADAKQNAERALDLHSESMDKRHAIVEQGKMFGHQAETLMASEPVPEDWNRPKDFIPDNWDQPAGPSR</sequence>
<proteinExistence type="predicted"/>
<reference evidence="2" key="1">
    <citation type="submission" date="2022-09" db="EMBL/GenBank/DDBJ databases">
        <title>Intensive care unit water sources are persistently colonized with multi-drug resistant bacteria and are the site of extensive horizontal gene transfer of antibiotic resistance genes.</title>
        <authorList>
            <person name="Diorio-Toth L."/>
        </authorList>
    </citation>
    <scope>NUCLEOTIDE SEQUENCE</scope>
    <source>
        <strain evidence="2">GD03864</strain>
    </source>
</reference>
<accession>A0ABD4XWK3</accession>